<evidence type="ECO:0000256" key="1">
    <source>
        <dbReference type="ARBA" id="ARBA00022603"/>
    </source>
</evidence>
<keyword evidence="2" id="KW-0808">Transferase</keyword>
<proteinExistence type="predicted"/>
<protein>
    <submittedName>
        <fullName evidence="5">DNA cytosine methyltransferase</fullName>
    </submittedName>
</protein>
<comment type="catalytic activity">
    <reaction evidence="4">
        <text>a 2'-deoxycytidine in DNA + S-adenosyl-L-methionine = a 5-methyl-2'-deoxycytidine in DNA + S-adenosyl-L-homocysteine + H(+)</text>
        <dbReference type="Rhea" id="RHEA:13681"/>
        <dbReference type="Rhea" id="RHEA-COMP:11369"/>
        <dbReference type="Rhea" id="RHEA-COMP:11370"/>
        <dbReference type="ChEBI" id="CHEBI:15378"/>
        <dbReference type="ChEBI" id="CHEBI:57856"/>
        <dbReference type="ChEBI" id="CHEBI:59789"/>
        <dbReference type="ChEBI" id="CHEBI:85452"/>
        <dbReference type="ChEBI" id="CHEBI:85454"/>
        <dbReference type="EC" id="2.1.1.37"/>
    </reaction>
</comment>
<evidence type="ECO:0000313" key="5">
    <source>
        <dbReference type="EMBL" id="MFL1732778.1"/>
    </source>
</evidence>
<sequence>MNLTFMDFCSGIGAGRLGLEQAGMQCVAHSEIDPDADWTYQLLWL</sequence>
<dbReference type="GO" id="GO:0032259">
    <property type="term" value="P:methylation"/>
    <property type="evidence" value="ECO:0007669"/>
    <property type="project" value="UniProtKB-KW"/>
</dbReference>
<dbReference type="SUPFAM" id="SSF53335">
    <property type="entry name" value="S-adenosyl-L-methionine-dependent methyltransferases"/>
    <property type="match status" value="1"/>
</dbReference>
<accession>A0ABW8U6M5</accession>
<gene>
    <name evidence="5" type="ORF">ACJHVH_07205</name>
</gene>
<evidence type="ECO:0000256" key="2">
    <source>
        <dbReference type="ARBA" id="ARBA00022679"/>
    </source>
</evidence>
<dbReference type="GO" id="GO:0008168">
    <property type="term" value="F:methyltransferase activity"/>
    <property type="evidence" value="ECO:0007669"/>
    <property type="project" value="UniProtKB-KW"/>
</dbReference>
<keyword evidence="6" id="KW-1185">Reference proteome</keyword>
<keyword evidence="3" id="KW-0680">Restriction system</keyword>
<comment type="caution">
    <text evidence="5">The sequence shown here is derived from an EMBL/GenBank/DDBJ whole genome shotgun (WGS) entry which is preliminary data.</text>
</comment>
<dbReference type="Gene3D" id="3.40.50.150">
    <property type="entry name" value="Vaccinia Virus protein VP39"/>
    <property type="match status" value="1"/>
</dbReference>
<dbReference type="Pfam" id="PF00145">
    <property type="entry name" value="DNA_methylase"/>
    <property type="match status" value="1"/>
</dbReference>
<dbReference type="Proteomes" id="UP001624684">
    <property type="component" value="Unassembled WGS sequence"/>
</dbReference>
<organism evidence="5 6">
    <name type="scientific">Moraxella oculi</name>
    <dbReference type="NCBI Taxonomy" id="2940516"/>
    <lineage>
        <taxon>Bacteria</taxon>
        <taxon>Pseudomonadati</taxon>
        <taxon>Pseudomonadota</taxon>
        <taxon>Gammaproteobacteria</taxon>
        <taxon>Moraxellales</taxon>
        <taxon>Moraxellaceae</taxon>
        <taxon>Moraxella</taxon>
    </lineage>
</organism>
<name>A0ABW8U6M5_9GAMM</name>
<evidence type="ECO:0000256" key="3">
    <source>
        <dbReference type="ARBA" id="ARBA00022747"/>
    </source>
</evidence>
<evidence type="ECO:0000313" key="6">
    <source>
        <dbReference type="Proteomes" id="UP001624684"/>
    </source>
</evidence>
<keyword evidence="1 5" id="KW-0489">Methyltransferase</keyword>
<dbReference type="InterPro" id="IPR001525">
    <property type="entry name" value="C5_MeTfrase"/>
</dbReference>
<dbReference type="EMBL" id="JBJJXE010000011">
    <property type="protein sequence ID" value="MFL1732778.1"/>
    <property type="molecule type" value="Genomic_DNA"/>
</dbReference>
<reference evidence="5 6" key="1">
    <citation type="submission" date="2024-11" db="EMBL/GenBank/DDBJ databases">
        <title>First Report of Moraxella oculi in Brazil in an Infectious Bovine Keratoconjunctivitis Outbreak.</title>
        <authorList>
            <person name="Carvalho C.V."/>
            <person name="Domingues R."/>
            <person name="Coutinho C."/>
            <person name="Honorio N.T.B.S."/>
            <person name="Faza D.R.L.R."/>
            <person name="Carvalho W.A."/>
            <person name="Machado A.B.F."/>
            <person name="Martins M.F."/>
            <person name="Gaspar E.B."/>
        </authorList>
    </citation>
    <scope>NUCLEOTIDE SEQUENCE [LARGE SCALE GENOMIC DNA]</scope>
    <source>
        <strain evidence="5 6">2117LE</strain>
    </source>
</reference>
<dbReference type="InterPro" id="IPR029063">
    <property type="entry name" value="SAM-dependent_MTases_sf"/>
</dbReference>
<dbReference type="RefSeq" id="WP_407069314.1">
    <property type="nucleotide sequence ID" value="NZ_JBJJXE010000011.1"/>
</dbReference>
<evidence type="ECO:0000256" key="4">
    <source>
        <dbReference type="ARBA" id="ARBA00047422"/>
    </source>
</evidence>